<organism evidence="1 2">
    <name type="scientific">Fictibacillus phosphorivorans</name>
    <dbReference type="NCBI Taxonomy" id="1221500"/>
    <lineage>
        <taxon>Bacteria</taxon>
        <taxon>Bacillati</taxon>
        <taxon>Bacillota</taxon>
        <taxon>Bacilli</taxon>
        <taxon>Bacillales</taxon>
        <taxon>Fictibacillaceae</taxon>
        <taxon>Fictibacillus</taxon>
    </lineage>
</organism>
<dbReference type="OrthoDB" id="2943673at2"/>
<name>A0A165P4T2_9BACL</name>
<accession>A0A165P4T2</accession>
<dbReference type="AlphaFoldDB" id="A0A165P4T2"/>
<evidence type="ECO:0000313" key="1">
    <source>
        <dbReference type="EMBL" id="KZE68963.1"/>
    </source>
</evidence>
<dbReference type="EMBL" id="LRFC01000001">
    <property type="protein sequence ID" value="KZE68963.1"/>
    <property type="molecule type" value="Genomic_DNA"/>
</dbReference>
<keyword evidence="2" id="KW-1185">Reference proteome</keyword>
<dbReference type="RefSeq" id="WP_066236310.1">
    <property type="nucleotide sequence ID" value="NZ_LRFC01000001.1"/>
</dbReference>
<evidence type="ECO:0000313" key="2">
    <source>
        <dbReference type="Proteomes" id="UP000076567"/>
    </source>
</evidence>
<gene>
    <name evidence="1" type="ORF">AWM68_01455</name>
</gene>
<protein>
    <submittedName>
        <fullName evidence="1">Uncharacterized protein</fullName>
    </submittedName>
</protein>
<proteinExistence type="predicted"/>
<reference evidence="2" key="1">
    <citation type="submission" date="2016-01" db="EMBL/GenBank/DDBJ databases">
        <title>Draft genome of Chromobacterium sp. F49.</title>
        <authorList>
            <person name="Hong K.W."/>
        </authorList>
    </citation>
    <scope>NUCLEOTIDE SEQUENCE [LARGE SCALE GENOMIC DNA]</scope>
    <source>
        <strain evidence="2">P7IIIA</strain>
    </source>
</reference>
<dbReference type="Proteomes" id="UP000076567">
    <property type="component" value="Unassembled WGS sequence"/>
</dbReference>
<comment type="caution">
    <text evidence="1">The sequence shown here is derived from an EMBL/GenBank/DDBJ whole genome shotgun (WGS) entry which is preliminary data.</text>
</comment>
<sequence length="155" mass="17794">MDKRISVVFVSVFLYMMLFFTEAYATSWVEFEPEEVHKRAEVIVVGQYDFTSKPEGSNSVFTSYEFNIQKVYKGDVPQKIRAGIDGYDVGWADEFQKDGGEFLLFLDKNKEFSYLTPVGGPNGMIQMLMGKYNTTMPKAKRIMRSFSKIKPKSLS</sequence>